<feature type="compositionally biased region" description="Basic and acidic residues" evidence="1">
    <location>
        <begin position="50"/>
        <end position="65"/>
    </location>
</feature>
<feature type="region of interest" description="Disordered" evidence="1">
    <location>
        <begin position="1"/>
        <end position="134"/>
    </location>
</feature>
<feature type="region of interest" description="Disordered" evidence="1">
    <location>
        <begin position="307"/>
        <end position="326"/>
    </location>
</feature>
<feature type="compositionally biased region" description="Low complexity" evidence="1">
    <location>
        <begin position="392"/>
        <end position="404"/>
    </location>
</feature>
<dbReference type="OrthoDB" id="2351940at2759"/>
<dbReference type="EMBL" id="ML977508">
    <property type="protein sequence ID" value="KAF2128294.1"/>
    <property type="molecule type" value="Genomic_DNA"/>
</dbReference>
<feature type="region of interest" description="Disordered" evidence="1">
    <location>
        <begin position="346"/>
        <end position="418"/>
    </location>
</feature>
<proteinExistence type="predicted"/>
<evidence type="ECO:0000313" key="3">
    <source>
        <dbReference type="Proteomes" id="UP000799771"/>
    </source>
</evidence>
<gene>
    <name evidence="2" type="ORF">P153DRAFT_292698</name>
</gene>
<dbReference type="GeneID" id="54404281"/>
<dbReference type="AlphaFoldDB" id="A0A6A6AB96"/>
<feature type="compositionally biased region" description="Low complexity" evidence="1">
    <location>
        <begin position="101"/>
        <end position="113"/>
    </location>
</feature>
<dbReference type="RefSeq" id="XP_033522683.1">
    <property type="nucleotide sequence ID" value="XM_033663849.1"/>
</dbReference>
<accession>A0A6A6AB96</accession>
<name>A0A6A6AB96_9PLEO</name>
<keyword evidence="3" id="KW-1185">Reference proteome</keyword>
<protein>
    <submittedName>
        <fullName evidence="2">Uncharacterized protein</fullName>
    </submittedName>
</protein>
<feature type="compositionally biased region" description="Polar residues" evidence="1">
    <location>
        <begin position="348"/>
        <end position="366"/>
    </location>
</feature>
<evidence type="ECO:0000313" key="2">
    <source>
        <dbReference type="EMBL" id="KAF2128294.1"/>
    </source>
</evidence>
<feature type="compositionally biased region" description="Low complexity" evidence="1">
    <location>
        <begin position="309"/>
        <end position="319"/>
    </location>
</feature>
<feature type="compositionally biased region" description="Pro residues" evidence="1">
    <location>
        <begin position="160"/>
        <end position="171"/>
    </location>
</feature>
<sequence>MPRPRTSPSPPPATFTFTAGDFDYPHASTSPNISTWPRNISGLGSAIRNMRRDPRPAEQPTHPDEAVAATRRPVSAIRRRQLHRLLGPPRDSEPPNDLSRRPPTANPNRPRATPSERYLGRSQARIREQRAADMDSTDALIDSLTNNPLTNIFALSNASPHPPPQSHPVPFSPERRQAKRRKLDHDASTTSEYHGFKYGYKGQVVPGRLKMDILSCDGGEYRKDNPSGLYNVQNVLKNDKSVYCSESASCNILLKHIGEAPFALDKIVIRAPDRGFTAPVQEGLVFVSMSADHLLAGTSAYHLQYRTQSPLTSPTPSSPADDDDDNEQLSLQEAINDPTLWQRIRRASASSAQHPATTTHTYSYPTNEHDPNDDNENDICDDTASPAPPPFTVTTATSDDSAPSTDDEDTDIPSAAIIADRLRRESRWRAESDDDDDGDIIPRFGGLRRAPALDYSSYGEWRERREALRAAQLGSPSRIEPGGGDAGVIVPHARFFIKKNRHKITIRFQPAVSGRNVLLKLWSPMCDGNIDIESVMFYGYSGPRFFPATRVC</sequence>
<feature type="compositionally biased region" description="Polar residues" evidence="1">
    <location>
        <begin position="27"/>
        <end position="38"/>
    </location>
</feature>
<dbReference type="Proteomes" id="UP000799771">
    <property type="component" value="Unassembled WGS sequence"/>
</dbReference>
<evidence type="ECO:0000256" key="1">
    <source>
        <dbReference type="SAM" id="MobiDB-lite"/>
    </source>
</evidence>
<reference evidence="2" key="1">
    <citation type="journal article" date="2020" name="Stud. Mycol.">
        <title>101 Dothideomycetes genomes: a test case for predicting lifestyles and emergence of pathogens.</title>
        <authorList>
            <person name="Haridas S."/>
            <person name="Albert R."/>
            <person name="Binder M."/>
            <person name="Bloem J."/>
            <person name="Labutti K."/>
            <person name="Salamov A."/>
            <person name="Andreopoulos B."/>
            <person name="Baker S."/>
            <person name="Barry K."/>
            <person name="Bills G."/>
            <person name="Bluhm B."/>
            <person name="Cannon C."/>
            <person name="Castanera R."/>
            <person name="Culley D."/>
            <person name="Daum C."/>
            <person name="Ezra D."/>
            <person name="Gonzalez J."/>
            <person name="Henrissat B."/>
            <person name="Kuo A."/>
            <person name="Liang C."/>
            <person name="Lipzen A."/>
            <person name="Lutzoni F."/>
            <person name="Magnuson J."/>
            <person name="Mondo S."/>
            <person name="Nolan M."/>
            <person name="Ohm R."/>
            <person name="Pangilinan J."/>
            <person name="Park H.-J."/>
            <person name="Ramirez L."/>
            <person name="Alfaro M."/>
            <person name="Sun H."/>
            <person name="Tritt A."/>
            <person name="Yoshinaga Y."/>
            <person name="Zwiers L.-H."/>
            <person name="Turgeon B."/>
            <person name="Goodwin S."/>
            <person name="Spatafora J."/>
            <person name="Crous P."/>
            <person name="Grigoriev I."/>
        </authorList>
    </citation>
    <scope>NUCLEOTIDE SEQUENCE</scope>
    <source>
        <strain evidence="2">CBS 119687</strain>
    </source>
</reference>
<feature type="compositionally biased region" description="Pro residues" evidence="1">
    <location>
        <begin position="1"/>
        <end position="13"/>
    </location>
</feature>
<organism evidence="2 3">
    <name type="scientific">Dothidotthia symphoricarpi CBS 119687</name>
    <dbReference type="NCBI Taxonomy" id="1392245"/>
    <lineage>
        <taxon>Eukaryota</taxon>
        <taxon>Fungi</taxon>
        <taxon>Dikarya</taxon>
        <taxon>Ascomycota</taxon>
        <taxon>Pezizomycotina</taxon>
        <taxon>Dothideomycetes</taxon>
        <taxon>Pleosporomycetidae</taxon>
        <taxon>Pleosporales</taxon>
        <taxon>Dothidotthiaceae</taxon>
        <taxon>Dothidotthia</taxon>
    </lineage>
</organism>
<feature type="region of interest" description="Disordered" evidence="1">
    <location>
        <begin position="153"/>
        <end position="188"/>
    </location>
</feature>